<name>A0A250IZX4_9BACT</name>
<feature type="compositionally biased region" description="Polar residues" evidence="1">
    <location>
        <begin position="93"/>
        <end position="110"/>
    </location>
</feature>
<dbReference type="AlphaFoldDB" id="A0A250IZX4"/>
<gene>
    <name evidence="2" type="ORF">CYFUS_002690</name>
</gene>
<dbReference type="Proteomes" id="UP000217257">
    <property type="component" value="Chromosome"/>
</dbReference>
<accession>A0A250IZX4</accession>
<reference evidence="2 3" key="1">
    <citation type="submission" date="2017-06" db="EMBL/GenBank/DDBJ databases">
        <title>Sequencing and comparative analysis of myxobacterial genomes.</title>
        <authorList>
            <person name="Rupp O."/>
            <person name="Goesmann A."/>
            <person name="Sogaard-Andersen L."/>
        </authorList>
    </citation>
    <scope>NUCLEOTIDE SEQUENCE [LARGE SCALE GENOMIC DNA]</scope>
    <source>
        <strain evidence="2 3">DSM 52655</strain>
    </source>
</reference>
<proteinExistence type="predicted"/>
<evidence type="ECO:0000256" key="1">
    <source>
        <dbReference type="SAM" id="MobiDB-lite"/>
    </source>
</evidence>
<dbReference type="KEGG" id="cfus:CYFUS_002690"/>
<protein>
    <submittedName>
        <fullName evidence="2">Uncharacterized protein</fullName>
    </submittedName>
</protein>
<sequence>MHARKRMSTSSNTFRTWRVLVGPFAACQRAPTATNEHERRAAHGSRSSGQGRAPMQPTSHARARCGLQGTRFQRPASLGRGRVLTAPRPGSHEASSATGVSRRPSSQQPKRGQGRNEHGNNPGPVWRAATAPVSGARHVRLGAVGVAMARRRPRRAPWARWGPPGAWQALRAGGSLGAGGSRLEYRRQKMDSGLKGSPLSPSEGSKGTKSDGRAWTRPDRWAPHFQRENGGGPLIPREGGSAVSGFDSRRFQ</sequence>
<dbReference type="EMBL" id="CP022098">
    <property type="protein sequence ID" value="ATB37269.1"/>
    <property type="molecule type" value="Genomic_DNA"/>
</dbReference>
<organism evidence="2 3">
    <name type="scientific">Cystobacter fuscus</name>
    <dbReference type="NCBI Taxonomy" id="43"/>
    <lineage>
        <taxon>Bacteria</taxon>
        <taxon>Pseudomonadati</taxon>
        <taxon>Myxococcota</taxon>
        <taxon>Myxococcia</taxon>
        <taxon>Myxococcales</taxon>
        <taxon>Cystobacterineae</taxon>
        <taxon>Archangiaceae</taxon>
        <taxon>Cystobacter</taxon>
    </lineage>
</organism>
<evidence type="ECO:0000313" key="3">
    <source>
        <dbReference type="Proteomes" id="UP000217257"/>
    </source>
</evidence>
<feature type="compositionally biased region" description="Basic and acidic residues" evidence="1">
    <location>
        <begin position="206"/>
        <end position="227"/>
    </location>
</feature>
<feature type="region of interest" description="Disordered" evidence="1">
    <location>
        <begin position="188"/>
        <end position="252"/>
    </location>
</feature>
<feature type="region of interest" description="Disordered" evidence="1">
    <location>
        <begin position="30"/>
        <end position="132"/>
    </location>
</feature>
<evidence type="ECO:0000313" key="2">
    <source>
        <dbReference type="EMBL" id="ATB37269.1"/>
    </source>
</evidence>